<evidence type="ECO:0000259" key="2">
    <source>
        <dbReference type="PROSITE" id="PS51372"/>
    </source>
</evidence>
<dbReference type="Proteomes" id="UP000035540">
    <property type="component" value="Chromosome"/>
</dbReference>
<dbReference type="InterPro" id="IPR050661">
    <property type="entry name" value="BglG_antiterminators"/>
</dbReference>
<sequence>MKVVRVLNNNVVLATDGSGREVILTGWGVGFQMKPGAVVDTAKVTRTFVPEEGRDRDHLAGMLSAIDPEFVMLADDALTATLPASPGPATVVALADHLSFAVQRAQGGVALGPHPLQAEVSHLYPDEYAAARAIVEKVSSQVEVDLPDSEAVAVALHLVNAGFHTDDLSDTYTMTGVFSQLFEIIDSSYDTSIDRSSISAARFITHLRYFFVRARDGRQLKEGMAVLASSLEVSHPEAVQCAQRLARVLELRLGVPLTEDEVAYLALHVARLSSDLSPSREAES</sequence>
<dbReference type="AlphaFoldDB" id="A0A0G3H827"/>
<dbReference type="SUPFAM" id="SSF63520">
    <property type="entry name" value="PTS-regulatory domain, PRD"/>
    <property type="match status" value="2"/>
</dbReference>
<dbReference type="RefSeq" id="WP_047253697.1">
    <property type="nucleotide sequence ID" value="NZ_CP011545.1"/>
</dbReference>
<dbReference type="InterPro" id="IPR036650">
    <property type="entry name" value="CAT_RNA-bd_dom_sf"/>
</dbReference>
<dbReference type="GO" id="GO:0006355">
    <property type="term" value="P:regulation of DNA-templated transcription"/>
    <property type="evidence" value="ECO:0007669"/>
    <property type="project" value="InterPro"/>
</dbReference>
<dbReference type="Pfam" id="PF00874">
    <property type="entry name" value="PRD"/>
    <property type="match status" value="2"/>
</dbReference>
<dbReference type="EMBL" id="CP011545">
    <property type="protein sequence ID" value="AKK09556.1"/>
    <property type="molecule type" value="Genomic_DNA"/>
</dbReference>
<dbReference type="PANTHER" id="PTHR30185:SF15">
    <property type="entry name" value="CRYPTIC BETA-GLUCOSIDE BGL OPERON ANTITERMINATOR"/>
    <property type="match status" value="1"/>
</dbReference>
<accession>A0A0G3H827</accession>
<dbReference type="PROSITE" id="PS51372">
    <property type="entry name" value="PRD_2"/>
    <property type="match status" value="2"/>
</dbReference>
<dbReference type="SUPFAM" id="SSF50151">
    <property type="entry name" value="SacY-like RNA-binding domain"/>
    <property type="match status" value="1"/>
</dbReference>
<feature type="domain" description="PRD" evidence="2">
    <location>
        <begin position="169"/>
        <end position="279"/>
    </location>
</feature>
<dbReference type="PATRIC" id="fig|136857.5.peg.2119"/>
<dbReference type="InterPro" id="IPR011608">
    <property type="entry name" value="PRD"/>
</dbReference>
<dbReference type="GO" id="GO:0003723">
    <property type="term" value="F:RNA binding"/>
    <property type="evidence" value="ECO:0007669"/>
    <property type="project" value="InterPro"/>
</dbReference>
<keyword evidence="1" id="KW-0677">Repeat</keyword>
<proteinExistence type="predicted"/>
<dbReference type="Gene3D" id="1.10.1790.10">
    <property type="entry name" value="PRD domain"/>
    <property type="match status" value="2"/>
</dbReference>
<dbReference type="PANTHER" id="PTHR30185">
    <property type="entry name" value="CRYPTIC BETA-GLUCOSIDE BGL OPERON ANTITERMINATOR"/>
    <property type="match status" value="1"/>
</dbReference>
<dbReference type="KEGG" id="cted:CTEST_10685"/>
<reference evidence="3 4" key="1">
    <citation type="journal article" date="2015" name="Genome Announc.">
        <title>Complete Genome Sequence of the Type Strain Corynebacterium testudinoris DSM 44614, Recovered from Necrotic Lesions in the Mouth of a Tortoise.</title>
        <authorList>
            <person name="Ruckert C."/>
            <person name="Kriete M."/>
            <person name="Jaenicke S."/>
            <person name="Winkler A."/>
            <person name="Tauch A."/>
        </authorList>
    </citation>
    <scope>NUCLEOTIDE SEQUENCE [LARGE SCALE GENOMIC DNA]</scope>
    <source>
        <strain evidence="3 4">DSM 44614</strain>
    </source>
</reference>
<dbReference type="STRING" id="136857.CTEST_10685"/>
<reference evidence="4" key="2">
    <citation type="submission" date="2015-05" db="EMBL/GenBank/DDBJ databases">
        <title>Complete genome sequence of Corynebacterium testudinoris DSM 44614, recovered from necrotic lesions in the mouth of a tortoise.</title>
        <authorList>
            <person name="Ruckert C."/>
            <person name="Albersmeier A."/>
            <person name="Winkler A."/>
            <person name="Tauch A."/>
        </authorList>
    </citation>
    <scope>NUCLEOTIDE SEQUENCE [LARGE SCALE GENOMIC DNA]</scope>
    <source>
        <strain evidence="4">DSM 44614</strain>
    </source>
</reference>
<dbReference type="Pfam" id="PF03123">
    <property type="entry name" value="CAT_RBD"/>
    <property type="match status" value="1"/>
</dbReference>
<dbReference type="InterPro" id="IPR036634">
    <property type="entry name" value="PRD_sf"/>
</dbReference>
<dbReference type="SMART" id="SM01061">
    <property type="entry name" value="CAT_RBD"/>
    <property type="match status" value="1"/>
</dbReference>
<name>A0A0G3H827_9CORY</name>
<dbReference type="OrthoDB" id="9813552at2"/>
<protein>
    <submittedName>
        <fullName evidence="3">Transcriptional antiterminator, BglG family</fullName>
    </submittedName>
</protein>
<evidence type="ECO:0000313" key="4">
    <source>
        <dbReference type="Proteomes" id="UP000035540"/>
    </source>
</evidence>
<evidence type="ECO:0000313" key="3">
    <source>
        <dbReference type="EMBL" id="AKK09556.1"/>
    </source>
</evidence>
<organism evidence="3 4">
    <name type="scientific">Corynebacterium testudinoris</name>
    <dbReference type="NCBI Taxonomy" id="136857"/>
    <lineage>
        <taxon>Bacteria</taxon>
        <taxon>Bacillati</taxon>
        <taxon>Actinomycetota</taxon>
        <taxon>Actinomycetes</taxon>
        <taxon>Mycobacteriales</taxon>
        <taxon>Corynebacteriaceae</taxon>
        <taxon>Corynebacterium</taxon>
    </lineage>
</organism>
<dbReference type="InterPro" id="IPR004341">
    <property type="entry name" value="CAT_RNA-bd_dom"/>
</dbReference>
<evidence type="ECO:0000256" key="1">
    <source>
        <dbReference type="ARBA" id="ARBA00022737"/>
    </source>
</evidence>
<feature type="domain" description="PRD" evidence="2">
    <location>
        <begin position="58"/>
        <end position="168"/>
    </location>
</feature>
<gene>
    <name evidence="3" type="primary">licT</name>
    <name evidence="3" type="ORF">CTEST_10685</name>
</gene>
<keyword evidence="4" id="KW-1185">Reference proteome</keyword>
<dbReference type="Gene3D" id="2.30.24.10">
    <property type="entry name" value="CAT RNA-binding domain"/>
    <property type="match status" value="1"/>
</dbReference>